<feature type="domain" description="Cytochrome c" evidence="8">
    <location>
        <begin position="257"/>
        <end position="349"/>
    </location>
</feature>
<dbReference type="SUPFAM" id="SSF46626">
    <property type="entry name" value="Cytochrome c"/>
    <property type="match status" value="3"/>
</dbReference>
<dbReference type="PANTHER" id="PTHR33751">
    <property type="entry name" value="CBB3-TYPE CYTOCHROME C OXIDASE SUBUNIT FIXP"/>
    <property type="match status" value="1"/>
</dbReference>
<proteinExistence type="predicted"/>
<evidence type="ECO:0000256" key="4">
    <source>
        <dbReference type="ARBA" id="ARBA00022982"/>
    </source>
</evidence>
<dbReference type="OrthoDB" id="9773456at2"/>
<evidence type="ECO:0000256" key="6">
    <source>
        <dbReference type="PROSITE-ProRule" id="PRU00433"/>
    </source>
</evidence>
<feature type="domain" description="Cytochrome c" evidence="8">
    <location>
        <begin position="68"/>
        <end position="168"/>
    </location>
</feature>
<organism evidence="9 10">
    <name type="scientific">Rubellimicrobium roseum</name>
    <dbReference type="NCBI Taxonomy" id="687525"/>
    <lineage>
        <taxon>Bacteria</taxon>
        <taxon>Pseudomonadati</taxon>
        <taxon>Pseudomonadota</taxon>
        <taxon>Alphaproteobacteria</taxon>
        <taxon>Rhodobacterales</taxon>
        <taxon>Roseobacteraceae</taxon>
        <taxon>Rubellimicrobium</taxon>
    </lineage>
</organism>
<feature type="domain" description="Cytochrome c" evidence="8">
    <location>
        <begin position="167"/>
        <end position="246"/>
    </location>
</feature>
<dbReference type="Gene3D" id="1.10.760.10">
    <property type="entry name" value="Cytochrome c-like domain"/>
    <property type="match status" value="3"/>
</dbReference>
<protein>
    <submittedName>
        <fullName evidence="9">C-type cytochrome</fullName>
    </submittedName>
</protein>
<evidence type="ECO:0000256" key="5">
    <source>
        <dbReference type="ARBA" id="ARBA00023004"/>
    </source>
</evidence>
<evidence type="ECO:0000313" key="10">
    <source>
        <dbReference type="Proteomes" id="UP000305709"/>
    </source>
</evidence>
<sequence length="355" mass="38056">MRTVVWTIATLALLGLLAGGAVVSFGLYNIAARAGHWPITAWVLHTTYRRAVDLRAPAPGTAPPLTEEMARLGVRHFDGACRMCHAAPGQARTWTIRSMEPEPPPIAEAVGDWSPEELHWIIYNGVKMSGMPHWPSVREDDVWAVVAFLTRVQEMDAETYADWAADPPVPPGAPTGLAYCAGCHGLDGRSGNARIPRLDLQSEAYLAQALQSFREGRRESGIMAQAASAVPAESLPALAAWFASVPPAPEAAQVDEDLAARGEELAWAATQDPEVPACSGCHGPEESEVRRGPGPALAGQHESYLAEQLRLWRDGLRGGGPAAELMAKAAQHLDETDIAALAAYYAGLEPEAERR</sequence>
<dbReference type="InterPro" id="IPR036909">
    <property type="entry name" value="Cyt_c-like_dom_sf"/>
</dbReference>
<evidence type="ECO:0000256" key="2">
    <source>
        <dbReference type="ARBA" id="ARBA00022617"/>
    </source>
</evidence>
<accession>A0A5C4NK55</accession>
<dbReference type="PROSITE" id="PS51007">
    <property type="entry name" value="CYTC"/>
    <property type="match status" value="3"/>
</dbReference>
<evidence type="ECO:0000313" key="9">
    <source>
        <dbReference type="EMBL" id="TNC74983.1"/>
    </source>
</evidence>
<keyword evidence="4" id="KW-0249">Electron transport</keyword>
<dbReference type="InterPro" id="IPR009056">
    <property type="entry name" value="Cyt_c-like_dom"/>
</dbReference>
<reference evidence="9 10" key="1">
    <citation type="submission" date="2019-06" db="EMBL/GenBank/DDBJ databases">
        <authorList>
            <person name="Jiang L."/>
        </authorList>
    </citation>
    <scope>NUCLEOTIDE SEQUENCE [LARGE SCALE GENOMIC DNA]</scope>
    <source>
        <strain evidence="9 10">YIM 48858</strain>
    </source>
</reference>
<evidence type="ECO:0000259" key="8">
    <source>
        <dbReference type="PROSITE" id="PS51007"/>
    </source>
</evidence>
<dbReference type="PANTHER" id="PTHR33751:SF9">
    <property type="entry name" value="CYTOCHROME C4"/>
    <property type="match status" value="1"/>
</dbReference>
<dbReference type="InterPro" id="IPR050597">
    <property type="entry name" value="Cytochrome_c_Oxidase_Subunit"/>
</dbReference>
<gene>
    <name evidence="9" type="ORF">FHG71_02345</name>
</gene>
<dbReference type="Proteomes" id="UP000305709">
    <property type="component" value="Unassembled WGS sequence"/>
</dbReference>
<dbReference type="GO" id="GO:0020037">
    <property type="term" value="F:heme binding"/>
    <property type="evidence" value="ECO:0007669"/>
    <property type="project" value="InterPro"/>
</dbReference>
<keyword evidence="10" id="KW-1185">Reference proteome</keyword>
<feature type="region of interest" description="Disordered" evidence="7">
    <location>
        <begin position="273"/>
        <end position="296"/>
    </location>
</feature>
<keyword evidence="3 6" id="KW-0479">Metal-binding</keyword>
<dbReference type="RefSeq" id="WP_139079977.1">
    <property type="nucleotide sequence ID" value="NZ_VDFV01000001.1"/>
</dbReference>
<dbReference type="GO" id="GO:0046872">
    <property type="term" value="F:metal ion binding"/>
    <property type="evidence" value="ECO:0007669"/>
    <property type="project" value="UniProtKB-KW"/>
</dbReference>
<dbReference type="EMBL" id="VDFV01000001">
    <property type="protein sequence ID" value="TNC74983.1"/>
    <property type="molecule type" value="Genomic_DNA"/>
</dbReference>
<dbReference type="GO" id="GO:0009055">
    <property type="term" value="F:electron transfer activity"/>
    <property type="evidence" value="ECO:0007669"/>
    <property type="project" value="InterPro"/>
</dbReference>
<evidence type="ECO:0000256" key="7">
    <source>
        <dbReference type="SAM" id="MobiDB-lite"/>
    </source>
</evidence>
<dbReference type="AlphaFoldDB" id="A0A5C4NK55"/>
<comment type="caution">
    <text evidence="9">The sequence shown here is derived from an EMBL/GenBank/DDBJ whole genome shotgun (WGS) entry which is preliminary data.</text>
</comment>
<name>A0A5C4NK55_9RHOB</name>
<keyword evidence="5 6" id="KW-0408">Iron</keyword>
<keyword evidence="2 6" id="KW-0349">Heme</keyword>
<evidence type="ECO:0000256" key="1">
    <source>
        <dbReference type="ARBA" id="ARBA00022448"/>
    </source>
</evidence>
<dbReference type="Pfam" id="PF13442">
    <property type="entry name" value="Cytochrome_CBB3"/>
    <property type="match status" value="1"/>
</dbReference>
<evidence type="ECO:0000256" key="3">
    <source>
        <dbReference type="ARBA" id="ARBA00022723"/>
    </source>
</evidence>
<keyword evidence="1" id="KW-0813">Transport</keyword>
<dbReference type="Pfam" id="PF00034">
    <property type="entry name" value="Cytochrom_C"/>
    <property type="match status" value="2"/>
</dbReference>